<keyword evidence="11" id="KW-0325">Glycoprotein</keyword>
<dbReference type="Proteomes" id="UP000712281">
    <property type="component" value="Unassembled WGS sequence"/>
</dbReference>
<dbReference type="PANTHER" id="PTHR48063">
    <property type="entry name" value="LRR RECEPTOR-LIKE KINASE"/>
    <property type="match status" value="1"/>
</dbReference>
<keyword evidence="8" id="KW-1133">Transmembrane helix</keyword>
<protein>
    <recommendedName>
        <fullName evidence="13">Disease resistance R13L4/SHOC-2-like LRR domain-containing protein</fullName>
    </recommendedName>
</protein>
<evidence type="ECO:0000256" key="7">
    <source>
        <dbReference type="ARBA" id="ARBA00022737"/>
    </source>
</evidence>
<feature type="domain" description="Disease resistance R13L4/SHOC-2-like LRR" evidence="13">
    <location>
        <begin position="78"/>
        <end position="179"/>
    </location>
</feature>
<keyword evidence="7" id="KW-0677">Repeat</keyword>
<dbReference type="GO" id="GO:0005886">
    <property type="term" value="C:plasma membrane"/>
    <property type="evidence" value="ECO:0007669"/>
    <property type="project" value="UniProtKB-SubCell"/>
</dbReference>
<feature type="signal peptide" evidence="12">
    <location>
        <begin position="1"/>
        <end position="24"/>
    </location>
</feature>
<evidence type="ECO:0000256" key="1">
    <source>
        <dbReference type="ARBA" id="ARBA00004251"/>
    </source>
</evidence>
<evidence type="ECO:0000256" key="11">
    <source>
        <dbReference type="ARBA" id="ARBA00023180"/>
    </source>
</evidence>
<evidence type="ECO:0000256" key="3">
    <source>
        <dbReference type="ARBA" id="ARBA00022475"/>
    </source>
</evidence>
<keyword evidence="6 12" id="KW-0732">Signal</keyword>
<evidence type="ECO:0000256" key="5">
    <source>
        <dbReference type="ARBA" id="ARBA00022692"/>
    </source>
</evidence>
<name>A0A8S9HRS5_BRACR</name>
<dbReference type="Gene3D" id="3.80.10.10">
    <property type="entry name" value="Ribonuclease Inhibitor"/>
    <property type="match status" value="1"/>
</dbReference>
<dbReference type="InterPro" id="IPR055414">
    <property type="entry name" value="LRR_R13L4/SHOC2-like"/>
</dbReference>
<dbReference type="SMART" id="SM00369">
    <property type="entry name" value="LRR_TYP"/>
    <property type="match status" value="3"/>
</dbReference>
<gene>
    <name evidence="14" type="ORF">F2Q68_00014085</name>
</gene>
<dbReference type="AlphaFoldDB" id="A0A8S9HRS5"/>
<dbReference type="SUPFAM" id="SSF52058">
    <property type="entry name" value="L domain-like"/>
    <property type="match status" value="1"/>
</dbReference>
<organism evidence="14 15">
    <name type="scientific">Brassica cretica</name>
    <name type="common">Mustard</name>
    <dbReference type="NCBI Taxonomy" id="69181"/>
    <lineage>
        <taxon>Eukaryota</taxon>
        <taxon>Viridiplantae</taxon>
        <taxon>Streptophyta</taxon>
        <taxon>Embryophyta</taxon>
        <taxon>Tracheophyta</taxon>
        <taxon>Spermatophyta</taxon>
        <taxon>Magnoliopsida</taxon>
        <taxon>eudicotyledons</taxon>
        <taxon>Gunneridae</taxon>
        <taxon>Pentapetalae</taxon>
        <taxon>rosids</taxon>
        <taxon>malvids</taxon>
        <taxon>Brassicales</taxon>
        <taxon>Brassicaceae</taxon>
        <taxon>Brassiceae</taxon>
        <taxon>Brassica</taxon>
    </lineage>
</organism>
<comment type="subcellular location">
    <subcellularLocation>
        <location evidence="1">Cell membrane</location>
        <topology evidence="1">Single-pass type I membrane protein</topology>
    </subcellularLocation>
</comment>
<keyword evidence="4" id="KW-0433">Leucine-rich repeat</keyword>
<dbReference type="Pfam" id="PF00560">
    <property type="entry name" value="LRR_1"/>
    <property type="match status" value="1"/>
</dbReference>
<keyword evidence="3" id="KW-1003">Cell membrane</keyword>
<keyword evidence="5" id="KW-0812">Transmembrane</keyword>
<evidence type="ECO:0000256" key="8">
    <source>
        <dbReference type="ARBA" id="ARBA00022989"/>
    </source>
</evidence>
<comment type="similarity">
    <text evidence="2">Belongs to the RLP family.</text>
</comment>
<keyword evidence="9" id="KW-0472">Membrane</keyword>
<dbReference type="InterPro" id="IPR046956">
    <property type="entry name" value="RLP23-like"/>
</dbReference>
<sequence length="241" mass="27177">MSESRVRLHFLLLILLCLVSPSSFFDLNMDYSSYVACPPPQIQALTEFMNEFDSSHCNLSNPFNGVWCDNSTSAVTKLRLSACLSGTLKPSSSLFRLHHLRYLDLNQNNFISSSLPSEFGNLNRLEFLSLYNNGFVGQVPSSFNNLSLLSHLDLSENELTGRFPLVGNLTKLSYLYLYQNHFSGTLNPNSTGLFELHHLRYLYLAYNNFSSSLPSEFGKLNKSCLFPPMTLSGEFLPQLVT</sequence>
<dbReference type="Pfam" id="PF23598">
    <property type="entry name" value="LRR_14"/>
    <property type="match status" value="1"/>
</dbReference>
<evidence type="ECO:0000259" key="13">
    <source>
        <dbReference type="Pfam" id="PF23598"/>
    </source>
</evidence>
<evidence type="ECO:0000313" key="14">
    <source>
        <dbReference type="EMBL" id="KAF2559627.1"/>
    </source>
</evidence>
<evidence type="ECO:0000256" key="6">
    <source>
        <dbReference type="ARBA" id="ARBA00022729"/>
    </source>
</evidence>
<evidence type="ECO:0000256" key="9">
    <source>
        <dbReference type="ARBA" id="ARBA00023136"/>
    </source>
</evidence>
<dbReference type="InterPro" id="IPR003591">
    <property type="entry name" value="Leu-rich_rpt_typical-subtyp"/>
</dbReference>
<evidence type="ECO:0000256" key="12">
    <source>
        <dbReference type="SAM" id="SignalP"/>
    </source>
</evidence>
<evidence type="ECO:0000256" key="2">
    <source>
        <dbReference type="ARBA" id="ARBA00009592"/>
    </source>
</evidence>
<evidence type="ECO:0000256" key="10">
    <source>
        <dbReference type="ARBA" id="ARBA00023170"/>
    </source>
</evidence>
<feature type="chain" id="PRO_5035740219" description="Disease resistance R13L4/SHOC-2-like LRR domain-containing protein" evidence="12">
    <location>
        <begin position="25"/>
        <end position="241"/>
    </location>
</feature>
<reference evidence="14" key="1">
    <citation type="submission" date="2019-12" db="EMBL/GenBank/DDBJ databases">
        <title>Genome sequencing and annotation of Brassica cretica.</title>
        <authorList>
            <person name="Studholme D.J."/>
            <person name="Sarris P.F."/>
        </authorList>
    </citation>
    <scope>NUCLEOTIDE SEQUENCE</scope>
    <source>
        <strain evidence="14">PFS-001/15</strain>
        <tissue evidence="14">Leaf</tissue>
    </source>
</reference>
<dbReference type="EMBL" id="QGKW02001940">
    <property type="protein sequence ID" value="KAF2559627.1"/>
    <property type="molecule type" value="Genomic_DNA"/>
</dbReference>
<dbReference type="InterPro" id="IPR001611">
    <property type="entry name" value="Leu-rich_rpt"/>
</dbReference>
<evidence type="ECO:0000313" key="15">
    <source>
        <dbReference type="Proteomes" id="UP000712281"/>
    </source>
</evidence>
<keyword evidence="10" id="KW-0675">Receptor</keyword>
<evidence type="ECO:0000256" key="4">
    <source>
        <dbReference type="ARBA" id="ARBA00022614"/>
    </source>
</evidence>
<accession>A0A8S9HRS5</accession>
<comment type="caution">
    <text evidence="14">The sequence shown here is derived from an EMBL/GenBank/DDBJ whole genome shotgun (WGS) entry which is preliminary data.</text>
</comment>
<dbReference type="FunFam" id="3.80.10.10:FF:000041">
    <property type="entry name" value="LRR receptor-like serine/threonine-protein kinase ERECTA"/>
    <property type="match status" value="1"/>
</dbReference>
<proteinExistence type="inferred from homology"/>
<dbReference type="InterPro" id="IPR032675">
    <property type="entry name" value="LRR_dom_sf"/>
</dbReference>